<dbReference type="PROSITE" id="PS50234">
    <property type="entry name" value="VWFA"/>
    <property type="match status" value="1"/>
</dbReference>
<evidence type="ECO:0000259" key="3">
    <source>
        <dbReference type="PROSITE" id="PS50234"/>
    </source>
</evidence>
<dbReference type="RefSeq" id="WP_185746020.1">
    <property type="nucleotide sequence ID" value="NZ_BAAAKX010000013.1"/>
</dbReference>
<accession>A0A542ZGB1</accession>
<evidence type="ECO:0000313" key="5">
    <source>
        <dbReference type="Proteomes" id="UP000319514"/>
    </source>
</evidence>
<evidence type="ECO:0000256" key="1">
    <source>
        <dbReference type="SAM" id="MobiDB-lite"/>
    </source>
</evidence>
<protein>
    <submittedName>
        <fullName evidence="4">von Willebrand factor type A domain-containing protein</fullName>
    </submittedName>
</protein>
<feature type="domain" description="VWFA" evidence="3">
    <location>
        <begin position="363"/>
        <end position="559"/>
    </location>
</feature>
<evidence type="ECO:0000256" key="2">
    <source>
        <dbReference type="SAM" id="Phobius"/>
    </source>
</evidence>
<keyword evidence="2" id="KW-0472">Membrane</keyword>
<dbReference type="Proteomes" id="UP000319514">
    <property type="component" value="Unassembled WGS sequence"/>
</dbReference>
<dbReference type="Pfam" id="PF13531">
    <property type="entry name" value="SBP_bac_11"/>
    <property type="match status" value="1"/>
</dbReference>
<dbReference type="InterPro" id="IPR036465">
    <property type="entry name" value="vWFA_dom_sf"/>
</dbReference>
<dbReference type="InterPro" id="IPR002035">
    <property type="entry name" value="VWF_A"/>
</dbReference>
<dbReference type="EMBL" id="VFOQ01000001">
    <property type="protein sequence ID" value="TQL59371.1"/>
    <property type="molecule type" value="Genomic_DNA"/>
</dbReference>
<dbReference type="SUPFAM" id="SSF53300">
    <property type="entry name" value="vWA-like"/>
    <property type="match status" value="1"/>
</dbReference>
<keyword evidence="2" id="KW-1133">Transmembrane helix</keyword>
<comment type="caution">
    <text evidence="4">The sequence shown here is derived from an EMBL/GenBank/DDBJ whole genome shotgun (WGS) entry which is preliminary data.</text>
</comment>
<evidence type="ECO:0000313" key="4">
    <source>
        <dbReference type="EMBL" id="TQL59371.1"/>
    </source>
</evidence>
<name>A0A542ZGB1_9MICO</name>
<gene>
    <name evidence="4" type="ORF">FB474_0725</name>
</gene>
<keyword evidence="2" id="KW-0812">Transmembrane</keyword>
<organism evidence="4 5">
    <name type="scientific">Oryzihumus leptocrescens</name>
    <dbReference type="NCBI Taxonomy" id="297536"/>
    <lineage>
        <taxon>Bacteria</taxon>
        <taxon>Bacillati</taxon>
        <taxon>Actinomycetota</taxon>
        <taxon>Actinomycetes</taxon>
        <taxon>Micrococcales</taxon>
        <taxon>Intrasporangiaceae</taxon>
        <taxon>Oryzihumus</taxon>
    </lineage>
</organism>
<proteinExistence type="predicted"/>
<sequence>MSGSNGAPTRRSTRHPQRSPRTLKVLAGAVPVVLVGAGLALVAVNGGVKATLDASAATCADPTHVSVSTTREFLPVLRKVASGVEEAAGDRAGCPAFEVTASAPAAAVSQVTGGGSDAPDVWVPDSSVWVQRANAQLGGDSLPQPVTVAQSPLVVAVPQARAAHYAGAGVPSWAQLLGGSVPARMSDPGASTAGLIALTTVRSALGSSPEVQQEVGGAMIKLSRTAAKSTDDLFTAAASQGAGAPGFPASEQQVLRYDAGHPEALLVPVVPTPGTGRLDYPFVTVGQPKPAVAKAVLALRNALTSESGQRAVRAAGFRTADGQGGPTPTPGVTNPAVKLLPEPSLKDVDAALQTWSAVSTEMRMLAVIDVSGSMTEQFGGLTRMAVAQGATDTALRFFPPRSQVGLWVFSTDKDGPGKDWKQLVPLGQLDQTVGGVNQRAALLQANAGISSYIGGNTGLYDTILAAYERVKQNWDPNRINSVVLLTDGQNDDTQGLNLDQLMAKLRAEADPTKPVPVITIGMGPGVDASVLDQISRATGGKSYLAQKPDDIRKVFVEALLQRSCRPNC</sequence>
<dbReference type="SMART" id="SM00327">
    <property type="entry name" value="VWA"/>
    <property type="match status" value="1"/>
</dbReference>
<reference evidence="4 5" key="1">
    <citation type="submission" date="2019-06" db="EMBL/GenBank/DDBJ databases">
        <title>Sequencing the genomes of 1000 actinobacteria strains.</title>
        <authorList>
            <person name="Klenk H.-P."/>
        </authorList>
    </citation>
    <scope>NUCLEOTIDE SEQUENCE [LARGE SCALE GENOMIC DNA]</scope>
    <source>
        <strain evidence="4 5">DSM 18082</strain>
    </source>
</reference>
<dbReference type="AlphaFoldDB" id="A0A542ZGB1"/>
<dbReference type="SUPFAM" id="SSF53850">
    <property type="entry name" value="Periplasmic binding protein-like II"/>
    <property type="match status" value="1"/>
</dbReference>
<feature type="region of interest" description="Disordered" evidence="1">
    <location>
        <begin position="1"/>
        <end position="20"/>
    </location>
</feature>
<dbReference type="Pfam" id="PF00092">
    <property type="entry name" value="VWA"/>
    <property type="match status" value="1"/>
</dbReference>
<dbReference type="Gene3D" id="3.40.50.410">
    <property type="entry name" value="von Willebrand factor, type A domain"/>
    <property type="match status" value="1"/>
</dbReference>
<feature type="transmembrane region" description="Helical" evidence="2">
    <location>
        <begin position="21"/>
        <end position="44"/>
    </location>
</feature>
<keyword evidence="5" id="KW-1185">Reference proteome</keyword>